<comment type="caution">
    <text evidence="3">The sequence shown here is derived from an EMBL/GenBank/DDBJ whole genome shotgun (WGS) entry which is preliminary data.</text>
</comment>
<name>A0ABV6MI13_9PSEU</name>
<feature type="transmembrane region" description="Helical" evidence="1">
    <location>
        <begin position="182"/>
        <end position="205"/>
    </location>
</feature>
<evidence type="ECO:0000256" key="1">
    <source>
        <dbReference type="PROSITE-ProRule" id="PRU00244"/>
    </source>
</evidence>
<feature type="domain" description="MHYT" evidence="2">
    <location>
        <begin position="10"/>
        <end position="201"/>
    </location>
</feature>
<dbReference type="RefSeq" id="WP_273938697.1">
    <property type="nucleotide sequence ID" value="NZ_CP097263.1"/>
</dbReference>
<dbReference type="InterPro" id="IPR005330">
    <property type="entry name" value="MHYT_dom"/>
</dbReference>
<keyword evidence="4" id="KW-1185">Reference proteome</keyword>
<dbReference type="PROSITE" id="PS50924">
    <property type="entry name" value="MHYT"/>
    <property type="match status" value="1"/>
</dbReference>
<dbReference type="Proteomes" id="UP001589810">
    <property type="component" value="Unassembled WGS sequence"/>
</dbReference>
<keyword evidence="1" id="KW-1133">Transmembrane helix</keyword>
<sequence>MTMNMQQMSMGAWTLVLAALTSFAGSLIGLACAARAHRHRGHRVAVVWTACAAVAIGGVAIWLMHFIAMYGFAVDGSPVRYSVWLTVVSAAVSVGVVGLGLSLVTLRRASTPRLICAGALTGIGVAFMHYLGMAAVRFQGDIGYDPLLVAVSLVIAVVAATAALWFTIVVRATLARLGAGAVMAVAVTGMHYTGMAAVHVVMIPTQTLPPAVDGFDLVFPVFLASGLIVAALLWALFTTGTPGLDRPSTHAVR</sequence>
<evidence type="ECO:0000313" key="4">
    <source>
        <dbReference type="Proteomes" id="UP001589810"/>
    </source>
</evidence>
<protein>
    <submittedName>
        <fullName evidence="3">MHYT domain-containing protein</fullName>
    </submittedName>
</protein>
<gene>
    <name evidence="3" type="ORF">ACFFH7_00475</name>
</gene>
<feature type="transmembrane region" description="Helical" evidence="1">
    <location>
        <begin position="45"/>
        <end position="69"/>
    </location>
</feature>
<feature type="transmembrane region" description="Helical" evidence="1">
    <location>
        <begin position="81"/>
        <end position="102"/>
    </location>
</feature>
<dbReference type="EMBL" id="JBHLUD010000001">
    <property type="protein sequence ID" value="MFC0539930.1"/>
    <property type="molecule type" value="Genomic_DNA"/>
</dbReference>
<proteinExistence type="predicted"/>
<keyword evidence="1" id="KW-0472">Membrane</keyword>
<evidence type="ECO:0000259" key="2">
    <source>
        <dbReference type="PROSITE" id="PS50924"/>
    </source>
</evidence>
<reference evidence="3 4" key="1">
    <citation type="submission" date="2024-09" db="EMBL/GenBank/DDBJ databases">
        <authorList>
            <person name="Sun Q."/>
            <person name="Mori K."/>
        </authorList>
    </citation>
    <scope>NUCLEOTIDE SEQUENCE [LARGE SCALE GENOMIC DNA]</scope>
    <source>
        <strain evidence="3 4">TBRC 1432</strain>
    </source>
</reference>
<dbReference type="Pfam" id="PF03707">
    <property type="entry name" value="MHYT"/>
    <property type="match status" value="2"/>
</dbReference>
<feature type="transmembrane region" description="Helical" evidence="1">
    <location>
        <begin position="147"/>
        <end position="170"/>
    </location>
</feature>
<organism evidence="3 4">
    <name type="scientific">Kutzneria chonburiensis</name>
    <dbReference type="NCBI Taxonomy" id="1483604"/>
    <lineage>
        <taxon>Bacteria</taxon>
        <taxon>Bacillati</taxon>
        <taxon>Actinomycetota</taxon>
        <taxon>Actinomycetes</taxon>
        <taxon>Pseudonocardiales</taxon>
        <taxon>Pseudonocardiaceae</taxon>
        <taxon>Kutzneria</taxon>
    </lineage>
</organism>
<evidence type="ECO:0000313" key="3">
    <source>
        <dbReference type="EMBL" id="MFC0539930.1"/>
    </source>
</evidence>
<feature type="transmembrane region" description="Helical" evidence="1">
    <location>
        <begin position="114"/>
        <end position="135"/>
    </location>
</feature>
<accession>A0ABV6MI13</accession>
<feature type="transmembrane region" description="Helical" evidence="1">
    <location>
        <begin position="12"/>
        <end position="33"/>
    </location>
</feature>
<feature type="transmembrane region" description="Helical" evidence="1">
    <location>
        <begin position="217"/>
        <end position="237"/>
    </location>
</feature>
<dbReference type="PANTHER" id="PTHR35152">
    <property type="entry name" value="DOMAIN SIGNALLING PROTEIN, PUTATIVE (AFU_ORTHOLOGUE AFUA_5G11310)-RELATED"/>
    <property type="match status" value="1"/>
</dbReference>
<keyword evidence="1" id="KW-0812">Transmembrane</keyword>
<dbReference type="PANTHER" id="PTHR35152:SF1">
    <property type="entry name" value="DOMAIN SIGNALLING PROTEIN, PUTATIVE (AFU_ORTHOLOGUE AFUA_5G11310)-RELATED"/>
    <property type="match status" value="1"/>
</dbReference>